<keyword evidence="3" id="KW-0479">Metal-binding</keyword>
<dbReference type="AlphaFoldDB" id="A0A6C0BTU2"/>
<feature type="domain" description="Peptidase M13 C-terminal" evidence="7">
    <location>
        <begin position="446"/>
        <end position="642"/>
    </location>
</feature>
<dbReference type="PANTHER" id="PTHR11733:SF222">
    <property type="entry name" value="IP12942P"/>
    <property type="match status" value="1"/>
</dbReference>
<evidence type="ECO:0000256" key="6">
    <source>
        <dbReference type="ARBA" id="ARBA00023049"/>
    </source>
</evidence>
<keyword evidence="5" id="KW-0862">Zinc</keyword>
<organism evidence="9">
    <name type="scientific">viral metagenome</name>
    <dbReference type="NCBI Taxonomy" id="1070528"/>
    <lineage>
        <taxon>unclassified sequences</taxon>
        <taxon>metagenomes</taxon>
        <taxon>organismal metagenomes</taxon>
    </lineage>
</organism>
<dbReference type="Gene3D" id="1.10.1380.10">
    <property type="entry name" value="Neutral endopeptidase , domain2"/>
    <property type="match status" value="1"/>
</dbReference>
<dbReference type="InterPro" id="IPR024079">
    <property type="entry name" value="MetalloPept_cat_dom_sf"/>
</dbReference>
<dbReference type="Pfam" id="PF05649">
    <property type="entry name" value="Peptidase_M13_N"/>
    <property type="match status" value="1"/>
</dbReference>
<dbReference type="SUPFAM" id="SSF55486">
    <property type="entry name" value="Metalloproteases ('zincins'), catalytic domain"/>
    <property type="match status" value="1"/>
</dbReference>
<evidence type="ECO:0000256" key="2">
    <source>
        <dbReference type="ARBA" id="ARBA00022670"/>
    </source>
</evidence>
<keyword evidence="2" id="KW-0645">Protease</keyword>
<evidence type="ECO:0000313" key="9">
    <source>
        <dbReference type="EMBL" id="QHS94994.1"/>
    </source>
</evidence>
<dbReference type="GO" id="GO:0046872">
    <property type="term" value="F:metal ion binding"/>
    <property type="evidence" value="ECO:0007669"/>
    <property type="project" value="UniProtKB-KW"/>
</dbReference>
<evidence type="ECO:0000256" key="4">
    <source>
        <dbReference type="ARBA" id="ARBA00022801"/>
    </source>
</evidence>
<dbReference type="GO" id="GO:0005886">
    <property type="term" value="C:plasma membrane"/>
    <property type="evidence" value="ECO:0007669"/>
    <property type="project" value="TreeGrafter"/>
</dbReference>
<protein>
    <recommendedName>
        <fullName evidence="10">Peptidase M13 C-terminal domain-containing protein</fullName>
    </recommendedName>
</protein>
<name>A0A6C0BTU2_9ZZZZ</name>
<dbReference type="InterPro" id="IPR018497">
    <property type="entry name" value="Peptidase_M13_C"/>
</dbReference>
<dbReference type="InterPro" id="IPR000718">
    <property type="entry name" value="Peptidase_M13"/>
</dbReference>
<reference evidence="9" key="1">
    <citation type="journal article" date="2020" name="Nature">
        <title>Giant virus diversity and host interactions through global metagenomics.</title>
        <authorList>
            <person name="Schulz F."/>
            <person name="Roux S."/>
            <person name="Paez-Espino D."/>
            <person name="Jungbluth S."/>
            <person name="Walsh D.A."/>
            <person name="Denef V.J."/>
            <person name="McMahon K.D."/>
            <person name="Konstantinidis K.T."/>
            <person name="Eloe-Fadrosh E.A."/>
            <person name="Kyrpides N.C."/>
            <person name="Woyke T."/>
        </authorList>
    </citation>
    <scope>NUCLEOTIDE SEQUENCE</scope>
    <source>
        <strain evidence="9">GVMAG-M-3300018428-16</strain>
    </source>
</reference>
<keyword evidence="6" id="KW-0482">Metalloprotease</keyword>
<dbReference type="InterPro" id="IPR042089">
    <property type="entry name" value="Peptidase_M13_dom_2"/>
</dbReference>
<proteinExistence type="predicted"/>
<dbReference type="PANTHER" id="PTHR11733">
    <property type="entry name" value="ZINC METALLOPROTEASE FAMILY M13 NEPRILYSIN-RELATED"/>
    <property type="match status" value="1"/>
</dbReference>
<accession>A0A6C0BTU2</accession>
<feature type="domain" description="Peptidase M13 N-terminal" evidence="8">
    <location>
        <begin position="24"/>
        <end position="388"/>
    </location>
</feature>
<sequence length="649" mass="78221">MGFTKRNLKKYKSKTRKRLNTKNNNFYGYVNSVWFNKIKIKEDRVSINEYNILQDKVDNELINIGKDLRKDKNIDNLYSSYYNFHANKNTVELEIQKMIAYFEVARKDRNNLFKYLGYCSKYRINHPFYWAIQINPKDSTKYSCNIGENGLGLSDIGHYKKKGPYTDIRSQYLKYIKKSFDLLLGDNHRCKAEDVLKIETYLALFTNTDVENRDTKKTYNVYSPSALNRLGFNVQMFLKKIGYEKIPTEIILNNPIYTKVICKYLKNWNNDFFYSYWVFKIFNSFARYHEEWRKHEFEFYEHYLMGQNKIISPEKFAFKHGISIILNTELTNRYMKKHGNTQNIEYCHELFKKIRCVFRKRLEHNCWLSLETKKLALKKLDSMVLHCGLKKRFINDPKINFKEDNPIYNYFEYRKWYINNQIHLNFKEVNTNIWDRFDSENVFDVNAYYFPLMNQIIIPNAILQSPFINNKRSMTYNLAYIGTTIGHEMIHAFDDEGSQYDHNGNLKNWWIEVDKKEYMKKQKSVVSQYENYAKKIDHFKLNGRFSLGENIADIGGLAIAEETLLDYLREENYTEEKIDEELKKFYIYYCEQWRTKIKTQAKHELSATDEHVNPKYRANMSLARCKNYLRLFNIKKGDLMYWYDGDQIW</sequence>
<dbReference type="EMBL" id="MN739236">
    <property type="protein sequence ID" value="QHS94994.1"/>
    <property type="molecule type" value="Genomic_DNA"/>
</dbReference>
<dbReference type="Gene3D" id="3.40.390.10">
    <property type="entry name" value="Collagenase (Catalytic Domain)"/>
    <property type="match status" value="1"/>
</dbReference>
<evidence type="ECO:0000259" key="8">
    <source>
        <dbReference type="Pfam" id="PF05649"/>
    </source>
</evidence>
<dbReference type="GO" id="GO:0006508">
    <property type="term" value="P:proteolysis"/>
    <property type="evidence" value="ECO:0007669"/>
    <property type="project" value="UniProtKB-KW"/>
</dbReference>
<evidence type="ECO:0000256" key="5">
    <source>
        <dbReference type="ARBA" id="ARBA00022833"/>
    </source>
</evidence>
<dbReference type="Pfam" id="PF01431">
    <property type="entry name" value="Peptidase_M13"/>
    <property type="match status" value="1"/>
</dbReference>
<dbReference type="GO" id="GO:0004222">
    <property type="term" value="F:metalloendopeptidase activity"/>
    <property type="evidence" value="ECO:0007669"/>
    <property type="project" value="InterPro"/>
</dbReference>
<keyword evidence="4" id="KW-0378">Hydrolase</keyword>
<evidence type="ECO:0000259" key="7">
    <source>
        <dbReference type="Pfam" id="PF01431"/>
    </source>
</evidence>
<dbReference type="PROSITE" id="PS51885">
    <property type="entry name" value="NEPRILYSIN"/>
    <property type="match status" value="1"/>
</dbReference>
<evidence type="ECO:0008006" key="10">
    <source>
        <dbReference type="Google" id="ProtNLM"/>
    </source>
</evidence>
<dbReference type="CDD" id="cd08662">
    <property type="entry name" value="M13"/>
    <property type="match status" value="1"/>
</dbReference>
<evidence type="ECO:0000256" key="1">
    <source>
        <dbReference type="ARBA" id="ARBA00001947"/>
    </source>
</evidence>
<evidence type="ECO:0000256" key="3">
    <source>
        <dbReference type="ARBA" id="ARBA00022723"/>
    </source>
</evidence>
<comment type="cofactor">
    <cofactor evidence="1">
        <name>Zn(2+)</name>
        <dbReference type="ChEBI" id="CHEBI:29105"/>
    </cofactor>
</comment>
<dbReference type="InterPro" id="IPR008753">
    <property type="entry name" value="Peptidase_M13_N"/>
</dbReference>
<dbReference type="PRINTS" id="PR00786">
    <property type="entry name" value="NEPRILYSIN"/>
</dbReference>